<keyword evidence="6" id="KW-0539">Nucleus</keyword>
<evidence type="ECO:0000256" key="10">
    <source>
        <dbReference type="SAM" id="MobiDB-lite"/>
    </source>
</evidence>
<evidence type="ECO:0000256" key="3">
    <source>
        <dbReference type="ARBA" id="ARBA00022553"/>
    </source>
</evidence>
<dbReference type="GO" id="GO:0043124">
    <property type="term" value="P:negative regulation of canonical NF-kappaB signal transduction"/>
    <property type="evidence" value="ECO:0007669"/>
    <property type="project" value="InterPro"/>
</dbReference>
<feature type="region of interest" description="Disordered" evidence="10">
    <location>
        <begin position="81"/>
        <end position="111"/>
    </location>
</feature>
<dbReference type="PROSITE" id="PS50297">
    <property type="entry name" value="ANK_REP_REGION"/>
    <property type="match status" value="1"/>
</dbReference>
<evidence type="ECO:0000256" key="5">
    <source>
        <dbReference type="ARBA" id="ARBA00023043"/>
    </source>
</evidence>
<protein>
    <recommendedName>
        <fullName evidence="2">NF-kappa-B inhibitor-like protein 1</fullName>
    </recommendedName>
    <alternativeName>
        <fullName evidence="7">Inhibitor of kappa B-like protein</fullName>
    </alternativeName>
    <alternativeName>
        <fullName evidence="8">Nuclear factor of kappa light polypeptide gene enhancer in B-cells inhibitor-like 1</fullName>
    </alternativeName>
</protein>
<evidence type="ECO:0000256" key="1">
    <source>
        <dbReference type="ARBA" id="ARBA00004123"/>
    </source>
</evidence>
<dbReference type="InterPro" id="IPR036770">
    <property type="entry name" value="Ankyrin_rpt-contain_sf"/>
</dbReference>
<dbReference type="Pfam" id="PF13857">
    <property type="entry name" value="Ank_5"/>
    <property type="match status" value="1"/>
</dbReference>
<evidence type="ECO:0000256" key="7">
    <source>
        <dbReference type="ARBA" id="ARBA00030621"/>
    </source>
</evidence>
<evidence type="ECO:0000313" key="11">
    <source>
        <dbReference type="EMBL" id="AFP13254.1"/>
    </source>
</evidence>
<dbReference type="PANTHER" id="PTHR15263">
    <property type="entry name" value="I-KAPPA-B-LIKE PROTEIN IKBL"/>
    <property type="match status" value="1"/>
</dbReference>
<dbReference type="EMBL" id="JW880737">
    <property type="protein sequence ID" value="AFP13254.1"/>
    <property type="molecule type" value="mRNA"/>
</dbReference>
<dbReference type="AlphaFoldDB" id="V9LIZ9"/>
<feature type="non-terminal residue" evidence="11">
    <location>
        <position position="1"/>
    </location>
</feature>
<dbReference type="SUPFAM" id="SSF48403">
    <property type="entry name" value="Ankyrin repeat"/>
    <property type="match status" value="1"/>
</dbReference>
<dbReference type="SMART" id="SM00248">
    <property type="entry name" value="ANK"/>
    <property type="match status" value="2"/>
</dbReference>
<organism evidence="11">
    <name type="scientific">Callorhinchus milii</name>
    <name type="common">Ghost shark</name>
    <dbReference type="NCBI Taxonomy" id="7868"/>
    <lineage>
        <taxon>Eukaryota</taxon>
        <taxon>Metazoa</taxon>
        <taxon>Chordata</taxon>
        <taxon>Craniata</taxon>
        <taxon>Vertebrata</taxon>
        <taxon>Chondrichthyes</taxon>
        <taxon>Holocephali</taxon>
        <taxon>Chimaeriformes</taxon>
        <taxon>Callorhinchidae</taxon>
        <taxon>Callorhinchus</taxon>
    </lineage>
</organism>
<dbReference type="InterPro" id="IPR038753">
    <property type="entry name" value="NFKBIL1"/>
</dbReference>
<feature type="non-terminal residue" evidence="11">
    <location>
        <position position="157"/>
    </location>
</feature>
<name>V9LIZ9_CALMI</name>
<evidence type="ECO:0000256" key="9">
    <source>
        <dbReference type="PROSITE-ProRule" id="PRU00023"/>
    </source>
</evidence>
<keyword evidence="3" id="KW-0597">Phosphoprotein</keyword>
<dbReference type="Gene3D" id="1.25.40.20">
    <property type="entry name" value="Ankyrin repeat-containing domain"/>
    <property type="match status" value="1"/>
</dbReference>
<dbReference type="GO" id="GO:0005634">
    <property type="term" value="C:nucleus"/>
    <property type="evidence" value="ECO:0007669"/>
    <property type="project" value="UniProtKB-SubCell"/>
</dbReference>
<keyword evidence="4" id="KW-0677">Repeat</keyword>
<feature type="repeat" description="ANK" evidence="9">
    <location>
        <begin position="4"/>
        <end position="36"/>
    </location>
</feature>
<feature type="compositionally biased region" description="Basic and acidic residues" evidence="10">
    <location>
        <begin position="100"/>
        <end position="111"/>
    </location>
</feature>
<evidence type="ECO:0000256" key="8">
    <source>
        <dbReference type="ARBA" id="ARBA00030802"/>
    </source>
</evidence>
<evidence type="ECO:0000256" key="6">
    <source>
        <dbReference type="ARBA" id="ARBA00023242"/>
    </source>
</evidence>
<evidence type="ECO:0000256" key="4">
    <source>
        <dbReference type="ARBA" id="ARBA00022737"/>
    </source>
</evidence>
<accession>V9LIZ9</accession>
<sequence length="157" mass="17459">AVRRGRSPLHLASARGHRGAARLLLKHGADPALQDRRGNTPLHLAIKQAVKRGRAGCDPLVVTLIKRCPAALEVLNEDGVSPRNLLGLKGEQRTAGSSPRPEEGDRRAGQAEREWYRKLHGECEDEFYQDCGRYEEDFLIADPDPVTYDRWAEGLAE</sequence>
<dbReference type="PANTHER" id="PTHR15263:SF1">
    <property type="entry name" value="NF-KAPPA-B INHIBITOR-LIKE PROTEIN 1"/>
    <property type="match status" value="1"/>
</dbReference>
<evidence type="ECO:0000256" key="2">
    <source>
        <dbReference type="ARBA" id="ARBA00014259"/>
    </source>
</evidence>
<keyword evidence="5 9" id="KW-0040">ANK repeat</keyword>
<dbReference type="PROSITE" id="PS50088">
    <property type="entry name" value="ANK_REPEAT"/>
    <property type="match status" value="1"/>
</dbReference>
<dbReference type="InterPro" id="IPR002110">
    <property type="entry name" value="Ankyrin_rpt"/>
</dbReference>
<reference evidence="11" key="1">
    <citation type="journal article" date="2014" name="Nature">
        <title>Elephant shark genome provides unique insights into gnathostome evolution.</title>
        <authorList>
            <consortium name="International Elephant Shark Genome Sequencing Consortium"/>
            <person name="Venkatesh B."/>
            <person name="Lee A.P."/>
            <person name="Ravi V."/>
            <person name="Maurya A.K."/>
            <person name="Lian M.M."/>
            <person name="Swann J.B."/>
            <person name="Ohta Y."/>
            <person name="Flajnik M.F."/>
            <person name="Sutoh Y."/>
            <person name="Kasahara M."/>
            <person name="Hoon S."/>
            <person name="Gangu V."/>
            <person name="Roy S.W."/>
            <person name="Irimia M."/>
            <person name="Korzh V."/>
            <person name="Kondrychyn I."/>
            <person name="Lim Z.W."/>
            <person name="Tay B.H."/>
            <person name="Tohari S."/>
            <person name="Kong K.W."/>
            <person name="Ho S."/>
            <person name="Lorente-Galdos B."/>
            <person name="Quilez J."/>
            <person name="Marques-Bonet T."/>
            <person name="Raney B.J."/>
            <person name="Ingham P.W."/>
            <person name="Tay A."/>
            <person name="Hillier L.W."/>
            <person name="Minx P."/>
            <person name="Boehm T."/>
            <person name="Wilson R.K."/>
            <person name="Brenner S."/>
            <person name="Warren W.C."/>
        </authorList>
    </citation>
    <scope>NUCLEOTIDE SEQUENCE</scope>
    <source>
        <tissue evidence="11">Spleen</tissue>
    </source>
</reference>
<proteinExistence type="evidence at transcript level"/>
<comment type="subcellular location">
    <subcellularLocation>
        <location evidence="1">Nucleus</location>
    </subcellularLocation>
</comment>